<proteinExistence type="predicted"/>
<dbReference type="EMBL" id="CAJVPY010013453">
    <property type="protein sequence ID" value="CAG8740683.1"/>
    <property type="molecule type" value="Genomic_DNA"/>
</dbReference>
<sequence length="175" mass="20452">MVLKKLYRNFKNPELTTHEESTERNKLKRQNWKKVTNLGSNKSGSSKKYKRIHKNLDPKPIKGVKSMDELSSSDTNNNIYILNTNNKSNTDEILNENDSSFIKISCIIVEKVTNLGSRSSKKKHKESKMYKYIINLSNSKLSKCEDLEKPSKNLKNKKFFREYKFSKKIIQKAKN</sequence>
<organism evidence="2 3">
    <name type="scientific">Dentiscutata erythropus</name>
    <dbReference type="NCBI Taxonomy" id="1348616"/>
    <lineage>
        <taxon>Eukaryota</taxon>
        <taxon>Fungi</taxon>
        <taxon>Fungi incertae sedis</taxon>
        <taxon>Mucoromycota</taxon>
        <taxon>Glomeromycotina</taxon>
        <taxon>Glomeromycetes</taxon>
        <taxon>Diversisporales</taxon>
        <taxon>Gigasporaceae</taxon>
        <taxon>Dentiscutata</taxon>
    </lineage>
</organism>
<evidence type="ECO:0000313" key="3">
    <source>
        <dbReference type="Proteomes" id="UP000789405"/>
    </source>
</evidence>
<dbReference type="Proteomes" id="UP000789405">
    <property type="component" value="Unassembled WGS sequence"/>
</dbReference>
<protein>
    <submittedName>
        <fullName evidence="2">21770_t:CDS:1</fullName>
    </submittedName>
</protein>
<name>A0A9N9IMA8_9GLOM</name>
<keyword evidence="3" id="KW-1185">Reference proteome</keyword>
<gene>
    <name evidence="2" type="ORF">DERYTH_LOCUS15982</name>
</gene>
<comment type="caution">
    <text evidence="2">The sequence shown here is derived from an EMBL/GenBank/DDBJ whole genome shotgun (WGS) entry which is preliminary data.</text>
</comment>
<dbReference type="AlphaFoldDB" id="A0A9N9IMA8"/>
<reference evidence="2" key="1">
    <citation type="submission" date="2021-06" db="EMBL/GenBank/DDBJ databases">
        <authorList>
            <person name="Kallberg Y."/>
            <person name="Tangrot J."/>
            <person name="Rosling A."/>
        </authorList>
    </citation>
    <scope>NUCLEOTIDE SEQUENCE</scope>
    <source>
        <strain evidence="2">MA453B</strain>
    </source>
</reference>
<feature type="region of interest" description="Disordered" evidence="1">
    <location>
        <begin position="17"/>
        <end position="49"/>
    </location>
</feature>
<accession>A0A9N9IMA8</accession>
<evidence type="ECO:0000256" key="1">
    <source>
        <dbReference type="SAM" id="MobiDB-lite"/>
    </source>
</evidence>
<evidence type="ECO:0000313" key="2">
    <source>
        <dbReference type="EMBL" id="CAG8740683.1"/>
    </source>
</evidence>